<dbReference type="CDD" id="cd19120">
    <property type="entry name" value="AKR_AKR3C2-3"/>
    <property type="match status" value="1"/>
</dbReference>
<dbReference type="OrthoDB" id="416253at2759"/>
<dbReference type="GO" id="GO:0016616">
    <property type="term" value="F:oxidoreductase activity, acting on the CH-OH group of donors, NAD or NADP as acceptor"/>
    <property type="evidence" value="ECO:0007669"/>
    <property type="project" value="UniProtKB-ARBA"/>
</dbReference>
<dbReference type="PROSITE" id="PS00062">
    <property type="entry name" value="ALDOKETO_REDUCTASE_2"/>
    <property type="match status" value="1"/>
</dbReference>
<accession>A0A1X6NA70</accession>
<evidence type="ECO:0000256" key="5">
    <source>
        <dbReference type="PIRSR" id="PIRSR000097-2"/>
    </source>
</evidence>
<organism evidence="8 9">
    <name type="scientific">Postia placenta MAD-698-R-SB12</name>
    <dbReference type="NCBI Taxonomy" id="670580"/>
    <lineage>
        <taxon>Eukaryota</taxon>
        <taxon>Fungi</taxon>
        <taxon>Dikarya</taxon>
        <taxon>Basidiomycota</taxon>
        <taxon>Agaricomycotina</taxon>
        <taxon>Agaricomycetes</taxon>
        <taxon>Polyporales</taxon>
        <taxon>Adustoporiaceae</taxon>
        <taxon>Rhodonia</taxon>
    </lineage>
</organism>
<dbReference type="GeneID" id="36333584"/>
<comment type="similarity">
    <text evidence="1">Belongs to the aldo/keto reductase family.</text>
</comment>
<dbReference type="STRING" id="670580.A0A1X6NA70"/>
<feature type="active site" description="Proton donor" evidence="4">
    <location>
        <position position="51"/>
    </location>
</feature>
<dbReference type="SUPFAM" id="SSF51430">
    <property type="entry name" value="NAD(P)-linked oxidoreductase"/>
    <property type="match status" value="1"/>
</dbReference>
<evidence type="ECO:0000256" key="6">
    <source>
        <dbReference type="PIRSR" id="PIRSR000097-3"/>
    </source>
</evidence>
<sequence length="288" mass="31076">MSALTITLNDGNKIPWLGFGTGTALFGKDAENAVQAAIANGFVHLDGAQAYNNEESLGAGIVAAGKARSSLFVTTKLDKVPQGQTVRDTLVTSLKKLQLDYVDLFLIHSPKNHPAGTLSSVWKEVEALQKEGLAKSIGVSNFRVQDLEEILPNASVIPAVNQIEYHPYVFKADQPAIDLLKKHNILPTSYGGLGPIVRFKGGPLDSVLPSIAKRVSKAAGKPVTEGQVLQLWLKAKGIPAITTTSKEERIKEYLATETLPALTADEVKTIDETGSKVHHRAFAKFWDD</sequence>
<dbReference type="PANTHER" id="PTHR43827">
    <property type="entry name" value="2,5-DIKETO-D-GLUCONIC ACID REDUCTASE"/>
    <property type="match status" value="1"/>
</dbReference>
<dbReference type="InterPro" id="IPR020471">
    <property type="entry name" value="AKR"/>
</dbReference>
<keyword evidence="9" id="KW-1185">Reference proteome</keyword>
<name>A0A1X6NA70_9APHY</name>
<dbReference type="InterPro" id="IPR044494">
    <property type="entry name" value="AKR3C2/3"/>
</dbReference>
<feature type="domain" description="NADP-dependent oxidoreductase" evidence="7">
    <location>
        <begin position="28"/>
        <end position="272"/>
    </location>
</feature>
<keyword evidence="3" id="KW-0560">Oxidoreductase</keyword>
<protein>
    <recommendedName>
        <fullName evidence="7">NADP-dependent oxidoreductase domain-containing protein</fullName>
    </recommendedName>
</protein>
<keyword evidence="2" id="KW-0521">NADP</keyword>
<dbReference type="GO" id="GO:0016652">
    <property type="term" value="F:oxidoreductase activity, acting on NAD(P)H as acceptor"/>
    <property type="evidence" value="ECO:0007669"/>
    <property type="project" value="InterPro"/>
</dbReference>
<evidence type="ECO:0000256" key="3">
    <source>
        <dbReference type="ARBA" id="ARBA00023002"/>
    </source>
</evidence>
<gene>
    <name evidence="8" type="ORF">POSPLADRAFT_1179022</name>
</gene>
<evidence type="ECO:0000313" key="9">
    <source>
        <dbReference type="Proteomes" id="UP000194127"/>
    </source>
</evidence>
<dbReference type="PRINTS" id="PR00069">
    <property type="entry name" value="ALDKETRDTASE"/>
</dbReference>
<dbReference type="AlphaFoldDB" id="A0A1X6NA70"/>
<dbReference type="InterPro" id="IPR018170">
    <property type="entry name" value="Aldo/ket_reductase_CS"/>
</dbReference>
<dbReference type="InterPro" id="IPR036812">
    <property type="entry name" value="NAD(P)_OxRdtase_dom_sf"/>
</dbReference>
<dbReference type="Gene3D" id="3.20.20.100">
    <property type="entry name" value="NADP-dependent oxidoreductase domain"/>
    <property type="match status" value="1"/>
</dbReference>
<evidence type="ECO:0000256" key="2">
    <source>
        <dbReference type="ARBA" id="ARBA00022857"/>
    </source>
</evidence>
<feature type="binding site" evidence="5">
    <location>
        <position position="108"/>
    </location>
    <ligand>
        <name>substrate</name>
    </ligand>
</feature>
<dbReference type="EMBL" id="KZ110593">
    <property type="protein sequence ID" value="OSX65336.1"/>
    <property type="molecule type" value="Genomic_DNA"/>
</dbReference>
<dbReference type="RefSeq" id="XP_024342130.1">
    <property type="nucleotide sequence ID" value="XM_024488635.1"/>
</dbReference>
<reference evidence="8 9" key="1">
    <citation type="submission" date="2017-04" db="EMBL/GenBank/DDBJ databases">
        <title>Genome Sequence of the Model Brown-Rot Fungus Postia placenta SB12.</title>
        <authorList>
            <consortium name="DOE Joint Genome Institute"/>
            <person name="Gaskell J."/>
            <person name="Kersten P."/>
            <person name="Larrondo L.F."/>
            <person name="Canessa P."/>
            <person name="Martinez D."/>
            <person name="Hibbett D."/>
            <person name="Schmoll M."/>
            <person name="Kubicek C.P."/>
            <person name="Martinez A.T."/>
            <person name="Yadav J."/>
            <person name="Master E."/>
            <person name="Magnuson J.K."/>
            <person name="James T."/>
            <person name="Yaver D."/>
            <person name="Berka R."/>
            <person name="Labutti K."/>
            <person name="Lipzen A."/>
            <person name="Aerts A."/>
            <person name="Barry K."/>
            <person name="Henrissat B."/>
            <person name="Blanchette R."/>
            <person name="Grigoriev I."/>
            <person name="Cullen D."/>
        </authorList>
    </citation>
    <scope>NUCLEOTIDE SEQUENCE [LARGE SCALE GENOMIC DNA]</scope>
    <source>
        <strain evidence="8 9">MAD-698-R-SB12</strain>
    </source>
</reference>
<evidence type="ECO:0000313" key="8">
    <source>
        <dbReference type="EMBL" id="OSX65336.1"/>
    </source>
</evidence>
<dbReference type="Pfam" id="PF00248">
    <property type="entry name" value="Aldo_ket_red"/>
    <property type="match status" value="1"/>
</dbReference>
<dbReference type="PANTHER" id="PTHR43827:SF3">
    <property type="entry name" value="NADP-DEPENDENT OXIDOREDUCTASE DOMAIN-CONTAINING PROTEIN"/>
    <property type="match status" value="1"/>
</dbReference>
<dbReference type="Proteomes" id="UP000194127">
    <property type="component" value="Unassembled WGS sequence"/>
</dbReference>
<feature type="site" description="Lowers pKa of active site Tyr" evidence="6">
    <location>
        <position position="76"/>
    </location>
</feature>
<dbReference type="InterPro" id="IPR023210">
    <property type="entry name" value="NADP_OxRdtase_dom"/>
</dbReference>
<evidence type="ECO:0000259" key="7">
    <source>
        <dbReference type="Pfam" id="PF00248"/>
    </source>
</evidence>
<proteinExistence type="inferred from homology"/>
<evidence type="ECO:0000256" key="1">
    <source>
        <dbReference type="ARBA" id="ARBA00007905"/>
    </source>
</evidence>
<evidence type="ECO:0000256" key="4">
    <source>
        <dbReference type="PIRSR" id="PIRSR000097-1"/>
    </source>
</evidence>
<dbReference type="PIRSF" id="PIRSF000097">
    <property type="entry name" value="AKR"/>
    <property type="match status" value="1"/>
</dbReference>